<feature type="region of interest" description="Disordered" evidence="2">
    <location>
        <begin position="455"/>
        <end position="543"/>
    </location>
</feature>
<proteinExistence type="predicted"/>
<evidence type="ECO:0008006" key="5">
    <source>
        <dbReference type="Google" id="ProtNLM"/>
    </source>
</evidence>
<dbReference type="SUPFAM" id="SSF50998">
    <property type="entry name" value="Quinoprotein alcohol dehydrogenase-like"/>
    <property type="match status" value="1"/>
</dbReference>
<organism evidence="3 4">
    <name type="scientific">Magallana gigas</name>
    <name type="common">Pacific oyster</name>
    <name type="synonym">Crassostrea gigas</name>
    <dbReference type="NCBI Taxonomy" id="29159"/>
    <lineage>
        <taxon>Eukaryota</taxon>
        <taxon>Metazoa</taxon>
        <taxon>Spiralia</taxon>
        <taxon>Lophotrochozoa</taxon>
        <taxon>Mollusca</taxon>
        <taxon>Bivalvia</taxon>
        <taxon>Autobranchia</taxon>
        <taxon>Pteriomorphia</taxon>
        <taxon>Ostreida</taxon>
        <taxon>Ostreoidea</taxon>
        <taxon>Ostreidae</taxon>
        <taxon>Magallana</taxon>
    </lineage>
</organism>
<keyword evidence="1" id="KW-0853">WD repeat</keyword>
<dbReference type="InterPro" id="IPR042411">
    <property type="entry name" value="WDR27"/>
</dbReference>
<feature type="repeat" description="WD" evidence="1">
    <location>
        <begin position="597"/>
        <end position="638"/>
    </location>
</feature>
<feature type="compositionally biased region" description="Polar residues" evidence="2">
    <location>
        <begin position="247"/>
        <end position="266"/>
    </location>
</feature>
<evidence type="ECO:0000313" key="4">
    <source>
        <dbReference type="Proteomes" id="UP000005408"/>
    </source>
</evidence>
<feature type="region of interest" description="Disordered" evidence="2">
    <location>
        <begin position="247"/>
        <end position="279"/>
    </location>
</feature>
<name>A0A8W8I7K9_MAGGI</name>
<keyword evidence="4" id="KW-1185">Reference proteome</keyword>
<dbReference type="OMA" id="FAQFYYI"/>
<dbReference type="Pfam" id="PF00400">
    <property type="entry name" value="WD40"/>
    <property type="match status" value="4"/>
</dbReference>
<dbReference type="EnsemblMetazoa" id="G12979.1">
    <property type="protein sequence ID" value="G12979.1:cds"/>
    <property type="gene ID" value="G12979"/>
</dbReference>
<evidence type="ECO:0000256" key="1">
    <source>
        <dbReference type="PROSITE-ProRule" id="PRU00221"/>
    </source>
</evidence>
<dbReference type="Proteomes" id="UP000005408">
    <property type="component" value="Unassembled WGS sequence"/>
</dbReference>
<protein>
    <recommendedName>
        <fullName evidence="5">WD repeat-containing protein 27</fullName>
    </recommendedName>
</protein>
<dbReference type="OrthoDB" id="20669at2759"/>
<dbReference type="InterPro" id="IPR001680">
    <property type="entry name" value="WD40_rpt"/>
</dbReference>
<reference evidence="3" key="1">
    <citation type="submission" date="2022-08" db="UniProtKB">
        <authorList>
            <consortium name="EnsemblMetazoa"/>
        </authorList>
    </citation>
    <scope>IDENTIFICATION</scope>
    <source>
        <strain evidence="3">05x7-T-G4-1.051#20</strain>
    </source>
</reference>
<feature type="compositionally biased region" description="Basic and acidic residues" evidence="2">
    <location>
        <begin position="269"/>
        <end position="279"/>
    </location>
</feature>
<dbReference type="AlphaFoldDB" id="A0A8W8I7K9"/>
<evidence type="ECO:0000256" key="2">
    <source>
        <dbReference type="SAM" id="MobiDB-lite"/>
    </source>
</evidence>
<dbReference type="SMART" id="SM00320">
    <property type="entry name" value="WD40"/>
    <property type="match status" value="10"/>
</dbReference>
<dbReference type="PROSITE" id="PS50082">
    <property type="entry name" value="WD_REPEATS_2"/>
    <property type="match status" value="2"/>
</dbReference>
<feature type="compositionally biased region" description="Polar residues" evidence="2">
    <location>
        <begin position="489"/>
        <end position="500"/>
    </location>
</feature>
<dbReference type="InterPro" id="IPR015943">
    <property type="entry name" value="WD40/YVTN_repeat-like_dom_sf"/>
</dbReference>
<accession>A0A8W8I7K9</accession>
<dbReference type="InterPro" id="IPR011047">
    <property type="entry name" value="Quinoprotein_ADH-like_sf"/>
</dbReference>
<dbReference type="PANTHER" id="PTHR44525:SF1">
    <property type="entry name" value="WD REPEAT-CONTAINING PROTEIN 27"/>
    <property type="match status" value="1"/>
</dbReference>
<dbReference type="Gene3D" id="2.130.10.10">
    <property type="entry name" value="YVTN repeat-like/Quinoprotein amine dehydrogenase"/>
    <property type="match status" value="3"/>
</dbReference>
<feature type="compositionally biased region" description="Polar residues" evidence="2">
    <location>
        <begin position="512"/>
        <end position="521"/>
    </location>
</feature>
<sequence length="905" mass="100357">MEYIECMKTGYNPAHVQVACDGNFIGLPLTRTVVGVWNLSDPSAQPLKLEGHRKILTSLVLGNKPDPKRLCSAAEDYIIVWNIHQALEKAEKGEQIKGVIIGTTLGYIQHCAFSPDDSLVAACNNNDVLILRSNTSEVIAALEGHLNRVTCAEFCPHYSSTLVTISEDRTFKVWNIADLSLVYQSTIITASPFISMSMNLHVPQVAIGTADGIVRVYDLSDGKDFRCVHQINIGKIMDKYRQSKEQSLLSPTSQKNGPVTISSKPSYQRRGDNGEPREEVNVQDVAETGCAVLGLYFSWVPEDDRGSSARSVGFLHRANTMIRDLFSASPMLVIGTTGALLQINAKTMEVIQYYDLQDPVPSNSESKEMYINNAGSTYFSQGDDPEKIYCVIGSHFQNHVHLLKWDHATSRSKPCSFSTSLEDLSSISSELPGNQNQQSLTVLSSEPMLPNSILKQGLVPKQKEDSTTKKQKGYISPGKPGQGVKDQPLTFQSKIKSSGYTEAPRTTMFKPKTSSTKQSSAVKKKPSTGLLENALDKEYPTNPGPPKDLVCGWDVAERPTPINAISYSGDGLSLACALANKSAQVFRIPYKEKGSYSLAHNHIVNDVRWSCDSSWLVSACDDKTVRLWQRGQTEAVLTIATKLHNLAEGDGPKKDKENAPFPKEIKNAQFYYMDRFLILTSSNTLYMYKYHLDPTKQDIKRYVSKSKYKQVQSFTMDAQYITALSAVNDFYSYIVMCAGSSKSLEVYDMNVGKCVRTIADIHTRPVHCIKQHEGSKFVSHPRDAYDLFLTSAAGDCIKLWDLRANRCVRRYEGHLNRSYPCGVDLSPCGKYVVTGAEDKCVYVYDIRGGTYCSKLTGFTDTVSAVAFHPLHSQLMTASLDGKLKLFTDSPKVLSGIKEPETLKQR</sequence>
<dbReference type="PROSITE" id="PS50294">
    <property type="entry name" value="WD_REPEATS_REGION"/>
    <property type="match status" value="2"/>
</dbReference>
<dbReference type="PANTHER" id="PTHR44525">
    <property type="entry name" value="WD REPEAT-CONTAINING PROTEIN 27"/>
    <property type="match status" value="1"/>
</dbReference>
<feature type="repeat" description="WD" evidence="1">
    <location>
        <begin position="142"/>
        <end position="184"/>
    </location>
</feature>
<evidence type="ECO:0000313" key="3">
    <source>
        <dbReference type="EnsemblMetazoa" id="G12979.1:cds"/>
    </source>
</evidence>